<dbReference type="EMBL" id="AP018231">
    <property type="protein sequence ID" value="BAY87969.1"/>
    <property type="molecule type" value="Genomic_DNA"/>
</dbReference>
<dbReference type="AlphaFoldDB" id="A0A1Z4M3B2"/>
<name>A0A1Z4M3B2_9CYAN</name>
<keyword evidence="1" id="KW-0614">Plasmid</keyword>
<dbReference type="Proteomes" id="UP000218418">
    <property type="component" value="Plasmid plasmid4"/>
</dbReference>
<sequence length="95" mass="11170">MKKLIASCCLEADNSYSHYAAIYEDGTILRSYEETYYDDWEEEPDPANCEPQTHYHEEIDNYPELRGDYCYEDKVKAAVNQAYSDGKINKLPEWL</sequence>
<evidence type="ECO:0000313" key="1">
    <source>
        <dbReference type="EMBL" id="BAY87969.1"/>
    </source>
</evidence>
<proteinExistence type="predicted"/>
<keyword evidence="2" id="KW-1185">Reference proteome</keyword>
<protein>
    <submittedName>
        <fullName evidence="1">Uncharacterized protein</fullName>
    </submittedName>
</protein>
<gene>
    <name evidence="1" type="ORF">NIES267_75110</name>
</gene>
<accession>A0A1Z4M3B2</accession>
<reference evidence="1 2" key="1">
    <citation type="submission" date="2017-06" db="EMBL/GenBank/DDBJ databases">
        <title>Genome sequencing of cyanobaciteial culture collection at National Institute for Environmental Studies (NIES).</title>
        <authorList>
            <person name="Hirose Y."/>
            <person name="Shimura Y."/>
            <person name="Fujisawa T."/>
            <person name="Nakamura Y."/>
            <person name="Kawachi M."/>
        </authorList>
    </citation>
    <scope>NUCLEOTIDE SEQUENCE [LARGE SCALE GENOMIC DNA]</scope>
    <source>
        <strain evidence="1 2">NIES-267</strain>
        <plasmid evidence="2">Plasmid4 dna</plasmid>
    </source>
</reference>
<geneLocation type="plasmid" evidence="2">
    <name>Plasmid4 dna</name>
</geneLocation>
<organism evidence="1 2">
    <name type="scientific">Calothrix parasitica NIES-267</name>
    <dbReference type="NCBI Taxonomy" id="1973488"/>
    <lineage>
        <taxon>Bacteria</taxon>
        <taxon>Bacillati</taxon>
        <taxon>Cyanobacteriota</taxon>
        <taxon>Cyanophyceae</taxon>
        <taxon>Nostocales</taxon>
        <taxon>Calotrichaceae</taxon>
        <taxon>Calothrix</taxon>
    </lineage>
</organism>
<evidence type="ECO:0000313" key="2">
    <source>
        <dbReference type="Proteomes" id="UP000218418"/>
    </source>
</evidence>